<protein>
    <submittedName>
        <fullName evidence="3">Craniofacial development protein 2-like protein</fullName>
    </submittedName>
</protein>
<evidence type="ECO:0000313" key="3">
    <source>
        <dbReference type="EMBL" id="GFO09896.1"/>
    </source>
</evidence>
<dbReference type="Pfam" id="PF03372">
    <property type="entry name" value="Exo_endo_phos"/>
    <property type="match status" value="1"/>
</dbReference>
<dbReference type="GO" id="GO:0003824">
    <property type="term" value="F:catalytic activity"/>
    <property type="evidence" value="ECO:0007669"/>
    <property type="project" value="InterPro"/>
</dbReference>
<dbReference type="InterPro" id="IPR027124">
    <property type="entry name" value="Swc5/CFDP1/2"/>
</dbReference>
<organism evidence="3 4">
    <name type="scientific">Plakobranchus ocellatus</name>
    <dbReference type="NCBI Taxonomy" id="259542"/>
    <lineage>
        <taxon>Eukaryota</taxon>
        <taxon>Metazoa</taxon>
        <taxon>Spiralia</taxon>
        <taxon>Lophotrochozoa</taxon>
        <taxon>Mollusca</taxon>
        <taxon>Gastropoda</taxon>
        <taxon>Heterobranchia</taxon>
        <taxon>Euthyneura</taxon>
        <taxon>Panpulmonata</taxon>
        <taxon>Sacoglossa</taxon>
        <taxon>Placobranchoidea</taxon>
        <taxon>Plakobranchidae</taxon>
        <taxon>Plakobranchus</taxon>
    </lineage>
</organism>
<keyword evidence="4" id="KW-1185">Reference proteome</keyword>
<evidence type="ECO:0000313" key="4">
    <source>
        <dbReference type="Proteomes" id="UP000735302"/>
    </source>
</evidence>
<feature type="region of interest" description="Disordered" evidence="1">
    <location>
        <begin position="1"/>
        <end position="79"/>
    </location>
</feature>
<reference evidence="3 4" key="1">
    <citation type="journal article" date="2021" name="Elife">
        <title>Chloroplast acquisition without the gene transfer in kleptoplastic sea slugs, Plakobranchus ocellatus.</title>
        <authorList>
            <person name="Maeda T."/>
            <person name="Takahashi S."/>
            <person name="Yoshida T."/>
            <person name="Shimamura S."/>
            <person name="Takaki Y."/>
            <person name="Nagai Y."/>
            <person name="Toyoda A."/>
            <person name="Suzuki Y."/>
            <person name="Arimoto A."/>
            <person name="Ishii H."/>
            <person name="Satoh N."/>
            <person name="Nishiyama T."/>
            <person name="Hasebe M."/>
            <person name="Maruyama T."/>
            <person name="Minagawa J."/>
            <person name="Obokata J."/>
            <person name="Shigenobu S."/>
        </authorList>
    </citation>
    <scope>NUCLEOTIDE SEQUENCE [LARGE SCALE GENOMIC DNA]</scope>
</reference>
<name>A0AAV4AFD9_9GAST</name>
<feature type="compositionally biased region" description="Basic and acidic residues" evidence="1">
    <location>
        <begin position="36"/>
        <end position="45"/>
    </location>
</feature>
<dbReference type="CDD" id="cd09076">
    <property type="entry name" value="L1-EN"/>
    <property type="match status" value="1"/>
</dbReference>
<dbReference type="EMBL" id="BLXT01004129">
    <property type="protein sequence ID" value="GFO09896.1"/>
    <property type="molecule type" value="Genomic_DNA"/>
</dbReference>
<dbReference type="InterPro" id="IPR036691">
    <property type="entry name" value="Endo/exonu/phosph_ase_sf"/>
</dbReference>
<accession>A0AAV4AFD9</accession>
<dbReference type="PANTHER" id="PTHR23227:SF67">
    <property type="entry name" value="CRANIOFACIAL DEVELOPMENT PROTEIN 2-LIKE"/>
    <property type="match status" value="1"/>
</dbReference>
<evidence type="ECO:0000259" key="2">
    <source>
        <dbReference type="Pfam" id="PF03372"/>
    </source>
</evidence>
<comment type="caution">
    <text evidence="3">The sequence shown here is derived from an EMBL/GenBank/DDBJ whole genome shotgun (WGS) entry which is preliminary data.</text>
</comment>
<feature type="domain" description="Endonuclease/exonuclease/phosphatase" evidence="2">
    <location>
        <begin position="94"/>
        <end position="240"/>
    </location>
</feature>
<dbReference type="Proteomes" id="UP000735302">
    <property type="component" value="Unassembled WGS sequence"/>
</dbReference>
<sequence length="264" mass="29676">MKTTTKNTEPDTVETPSAARDQNLAGEGRPLTRKSPGHEEADSNLRRRSVSDTGEPTCFTEESSRRTNGMRTEKDNKHRNKIRRNKRATIIGIWNVQTMKKMGKLHLLINEMEHQDVNILGICECRWKDSGHFDYNGCKIIYSGGNGTLNGVAIILDKSMKNSLISYNAVSDRILIIHLDTNPVKTSIIQAYALTTSHDDEEVEQFYNQLQSVKDSISPRNTTIVMGDFNAKVGEGASKRQGLGPYGLGVRNERGERRHTLEFL</sequence>
<dbReference type="AlphaFoldDB" id="A0AAV4AFD9"/>
<dbReference type="InterPro" id="IPR005135">
    <property type="entry name" value="Endo/exonuclease/phosphatase"/>
</dbReference>
<dbReference type="Gene3D" id="3.60.10.10">
    <property type="entry name" value="Endonuclease/exonuclease/phosphatase"/>
    <property type="match status" value="1"/>
</dbReference>
<gene>
    <name evidence="3" type="ORF">PoB_003640100</name>
</gene>
<proteinExistence type="predicted"/>
<dbReference type="SUPFAM" id="SSF56219">
    <property type="entry name" value="DNase I-like"/>
    <property type="match status" value="1"/>
</dbReference>
<dbReference type="PANTHER" id="PTHR23227">
    <property type="entry name" value="BUCENTAUR RELATED"/>
    <property type="match status" value="1"/>
</dbReference>
<evidence type="ECO:0000256" key="1">
    <source>
        <dbReference type="SAM" id="MobiDB-lite"/>
    </source>
</evidence>